<evidence type="ECO:0000256" key="1">
    <source>
        <dbReference type="SAM" id="MobiDB-lite"/>
    </source>
</evidence>
<dbReference type="STRING" id="3871.A0A4P1QYL7"/>
<dbReference type="PANTHER" id="PTHR34555:SF1">
    <property type="entry name" value="INTEGRAL MEMBRANE HEMOLYSIN-III-LIKE PROTEIN"/>
    <property type="match status" value="1"/>
</dbReference>
<feature type="region of interest" description="Disordered" evidence="1">
    <location>
        <begin position="42"/>
        <end position="76"/>
    </location>
</feature>
<dbReference type="AlphaFoldDB" id="A0A4P1QYL7"/>
<dbReference type="PANTHER" id="PTHR34555">
    <property type="entry name" value="INTEGRAL MEMBRANE HEMOLYSIN-III-LIKE PROTEIN"/>
    <property type="match status" value="1"/>
</dbReference>
<dbReference type="EMBL" id="CM007374">
    <property type="protein sequence ID" value="OIV97534.1"/>
    <property type="molecule type" value="Genomic_DNA"/>
</dbReference>
<organism evidence="2 3">
    <name type="scientific">Lupinus angustifolius</name>
    <name type="common">Narrow-leaved blue lupine</name>
    <dbReference type="NCBI Taxonomy" id="3871"/>
    <lineage>
        <taxon>Eukaryota</taxon>
        <taxon>Viridiplantae</taxon>
        <taxon>Streptophyta</taxon>
        <taxon>Embryophyta</taxon>
        <taxon>Tracheophyta</taxon>
        <taxon>Spermatophyta</taxon>
        <taxon>Magnoliopsida</taxon>
        <taxon>eudicotyledons</taxon>
        <taxon>Gunneridae</taxon>
        <taxon>Pentapetalae</taxon>
        <taxon>rosids</taxon>
        <taxon>fabids</taxon>
        <taxon>Fabales</taxon>
        <taxon>Fabaceae</taxon>
        <taxon>Papilionoideae</taxon>
        <taxon>50 kb inversion clade</taxon>
        <taxon>genistoids sensu lato</taxon>
        <taxon>core genistoids</taxon>
        <taxon>Genisteae</taxon>
        <taxon>Lupinus</taxon>
    </lineage>
</organism>
<keyword evidence="3" id="KW-1185">Reference proteome</keyword>
<protein>
    <submittedName>
        <fullName evidence="2">Uncharacterized protein</fullName>
    </submittedName>
</protein>
<gene>
    <name evidence="2" type="ORF">TanjilG_12291</name>
</gene>
<name>A0A4P1QYL7_LUPAN</name>
<dbReference type="Proteomes" id="UP000188354">
    <property type="component" value="Chromosome LG14"/>
</dbReference>
<evidence type="ECO:0000313" key="2">
    <source>
        <dbReference type="EMBL" id="OIV97534.1"/>
    </source>
</evidence>
<accession>A0A4P1QYL7</accession>
<reference evidence="2 3" key="1">
    <citation type="journal article" date="2017" name="Plant Biotechnol. J.">
        <title>A comprehensive draft genome sequence for lupin (Lupinus angustifolius), an emerging health food: insights into plant-microbe interactions and legume evolution.</title>
        <authorList>
            <person name="Hane J.K."/>
            <person name="Ming Y."/>
            <person name="Kamphuis L.G."/>
            <person name="Nelson M.N."/>
            <person name="Garg G."/>
            <person name="Atkins C.A."/>
            <person name="Bayer P.E."/>
            <person name="Bravo A."/>
            <person name="Bringans S."/>
            <person name="Cannon S."/>
            <person name="Edwards D."/>
            <person name="Foley R."/>
            <person name="Gao L.L."/>
            <person name="Harrison M.J."/>
            <person name="Huang W."/>
            <person name="Hurgobin B."/>
            <person name="Li S."/>
            <person name="Liu C.W."/>
            <person name="McGrath A."/>
            <person name="Morahan G."/>
            <person name="Murray J."/>
            <person name="Weller J."/>
            <person name="Jian J."/>
            <person name="Singh K.B."/>
        </authorList>
    </citation>
    <scope>NUCLEOTIDE SEQUENCE [LARGE SCALE GENOMIC DNA]</scope>
    <source>
        <strain evidence="3">cv. Tanjil</strain>
        <tissue evidence="2">Whole plant</tissue>
    </source>
</reference>
<proteinExistence type="predicted"/>
<sequence length="244" mass="27691">MIQQGLDYKVPDGNSNQHTLAIKKKTTALRDLQNDNQKMTTSFLNYPPATDSNRVSGTKRPSSDCLQQSPATSNGHLVYVRRKSESELGKITPSSNPNIINNSYSPHSMQLSCEHRMTSSGNPSLPISLHKSTPLHSNYVTASSSPTTRLQNVHWEDRYQQLHMFLRNLDISHQQEYMQMLRSLSSVELSRHAVELEKRSIQLSLEEARELQRVRVLNVLEKPVKNFKAPADHEECSDKLKTPS</sequence>
<feature type="compositionally biased region" description="Polar residues" evidence="1">
    <location>
        <begin position="42"/>
        <end position="75"/>
    </location>
</feature>
<dbReference type="Gramene" id="OIV97534">
    <property type="protein sequence ID" value="OIV97534"/>
    <property type="gene ID" value="TanjilG_12291"/>
</dbReference>
<evidence type="ECO:0000313" key="3">
    <source>
        <dbReference type="Proteomes" id="UP000188354"/>
    </source>
</evidence>